<evidence type="ECO:0000313" key="2">
    <source>
        <dbReference type="EMBL" id="EER04822.1"/>
    </source>
</evidence>
<dbReference type="GeneID" id="9050312"/>
<feature type="compositionally biased region" description="Basic residues" evidence="1">
    <location>
        <begin position="75"/>
        <end position="88"/>
    </location>
</feature>
<dbReference type="RefSeq" id="XP_002773006.1">
    <property type="nucleotide sequence ID" value="XM_002772960.1"/>
</dbReference>
<dbReference type="Proteomes" id="UP000007800">
    <property type="component" value="Unassembled WGS sequence"/>
</dbReference>
<protein>
    <submittedName>
        <fullName evidence="2">Uncharacterized protein</fullName>
    </submittedName>
</protein>
<feature type="region of interest" description="Disordered" evidence="1">
    <location>
        <begin position="70"/>
        <end position="128"/>
    </location>
</feature>
<accession>C5LEK4</accession>
<feature type="compositionally biased region" description="Basic residues" evidence="1">
    <location>
        <begin position="102"/>
        <end position="118"/>
    </location>
</feature>
<evidence type="ECO:0000256" key="1">
    <source>
        <dbReference type="SAM" id="MobiDB-lite"/>
    </source>
</evidence>
<evidence type="ECO:0000313" key="3">
    <source>
        <dbReference type="Proteomes" id="UP000007800"/>
    </source>
</evidence>
<dbReference type="InParanoid" id="C5LEK4"/>
<gene>
    <name evidence="2" type="ORF">Pmar_PMAR026374</name>
</gene>
<dbReference type="EMBL" id="GG681295">
    <property type="protein sequence ID" value="EER04822.1"/>
    <property type="molecule type" value="Genomic_DNA"/>
</dbReference>
<reference evidence="2 3" key="1">
    <citation type="submission" date="2008-07" db="EMBL/GenBank/DDBJ databases">
        <authorList>
            <person name="El-Sayed N."/>
            <person name="Caler E."/>
            <person name="Inman J."/>
            <person name="Amedeo P."/>
            <person name="Hass B."/>
            <person name="Wortman J."/>
        </authorList>
    </citation>
    <scope>NUCLEOTIDE SEQUENCE [LARGE SCALE GENOMIC DNA]</scope>
    <source>
        <strain evidence="3">ATCC 50983 / TXsc</strain>
    </source>
</reference>
<dbReference type="OMA" id="NHARAMS"/>
<proteinExistence type="predicted"/>
<sequence length="649" mass="72688">MPPGRRPPPGEIDPDKFVKPVGLGDDKRWVCTFCNYPYVDRNPTKLRTHLMKHHGPELPEPWRSKALARYPPTATRKRSPMVKRKRCTKLAGGPKKSDAICQKKRSSSRTQSAKKRGRAAQAPSAVSSNDLRSSFKNLFVPVLQSEKAAKSAFEKRIVSFFVACGIDCQVLSNNSSWFNHALDAHLPGIAYEWSIDHLRSLELTVEEEGVRMDVAKLKKASSLNGKVSLILDYHELNSDIVVTVCASTYQSSGSKGYSFYTVPLRGFASNKAVKVASDEEVVIEEIAGFTEAVCVMELQEADIHITAVVCKDLPLLRGIREELLNRLDSRYSDEGKPRLHIEVDCFSKGLQTLFQKLTAHDDGDLSFWTDLCQSLRGYLTACDKGHLMDPAGCDTSLVQAKLIMQLVRSWTDIQDAFAANTKEDCWEKLDAEARQAHTSLLEVLHSGTKRCEATALASVLSSLIDLRNKVDENDLSIFEAVIEINKAVNEIGGTRNMNQETKTTISNRLSYAAADLLWISRFDPRSFQTDPKWQRESLNIFSKEAKDCSLEAIRNLKQTGKDAVQFFFREGDYANIDVEVLRSMDPDEFCLLHRDVSTLATFMSILCTVPASTSAAAALFDKIPRSMPDTNGFLRRGVVRWQLDSRKFN</sequence>
<dbReference type="AlphaFoldDB" id="C5LEK4"/>
<name>C5LEK4_PERM5</name>
<keyword evidence="3" id="KW-1185">Reference proteome</keyword>
<organism evidence="3">
    <name type="scientific">Perkinsus marinus (strain ATCC 50983 / TXsc)</name>
    <dbReference type="NCBI Taxonomy" id="423536"/>
    <lineage>
        <taxon>Eukaryota</taxon>
        <taxon>Sar</taxon>
        <taxon>Alveolata</taxon>
        <taxon>Perkinsozoa</taxon>
        <taxon>Perkinsea</taxon>
        <taxon>Perkinsida</taxon>
        <taxon>Perkinsidae</taxon>
        <taxon>Perkinsus</taxon>
    </lineage>
</organism>